<evidence type="ECO:0000259" key="2">
    <source>
        <dbReference type="Pfam" id="PF01337"/>
    </source>
</evidence>
<protein>
    <submittedName>
        <fullName evidence="3">Barstar family protein</fullName>
    </submittedName>
</protein>
<dbReference type="SUPFAM" id="SSF52038">
    <property type="entry name" value="Barstar-related"/>
    <property type="match status" value="1"/>
</dbReference>
<dbReference type="InterPro" id="IPR035905">
    <property type="entry name" value="Barstar-like_sf"/>
</dbReference>
<dbReference type="Pfam" id="PF01337">
    <property type="entry name" value="Barstar"/>
    <property type="match status" value="1"/>
</dbReference>
<dbReference type="InterPro" id="IPR000468">
    <property type="entry name" value="Barstar"/>
</dbReference>
<dbReference type="Proteomes" id="UP001164713">
    <property type="component" value="Chromosome"/>
</dbReference>
<evidence type="ECO:0000313" key="4">
    <source>
        <dbReference type="Proteomes" id="UP001164713"/>
    </source>
</evidence>
<dbReference type="EMBL" id="CP114066">
    <property type="protein sequence ID" value="WAT20007.1"/>
    <property type="molecule type" value="Genomic_DNA"/>
</dbReference>
<proteinExistence type="inferred from homology"/>
<dbReference type="RefSeq" id="WP_256766245.1">
    <property type="nucleotide sequence ID" value="NZ_CP101718.1"/>
</dbReference>
<feature type="domain" description="Barstar (barnase inhibitor)" evidence="2">
    <location>
        <begin position="10"/>
        <end position="92"/>
    </location>
</feature>
<organism evidence="3 4">
    <name type="scientific">Bacillus halotolerans</name>
    <dbReference type="NCBI Taxonomy" id="260554"/>
    <lineage>
        <taxon>Bacteria</taxon>
        <taxon>Bacillati</taxon>
        <taxon>Bacillota</taxon>
        <taxon>Bacilli</taxon>
        <taxon>Bacillales</taxon>
        <taxon>Bacillaceae</taxon>
        <taxon>Bacillus</taxon>
    </lineage>
</organism>
<reference evidence="3" key="1">
    <citation type="submission" date="2022-12" db="EMBL/GenBank/DDBJ databases">
        <title>Genomic of Bacillus halotolerans.</title>
        <authorList>
            <person name="Xu G."/>
            <person name="Ding Y."/>
        </authorList>
    </citation>
    <scope>NUCLEOTIDE SEQUENCE</scope>
    <source>
        <strain evidence="3">B13</strain>
    </source>
</reference>
<dbReference type="Gene3D" id="3.30.370.10">
    <property type="entry name" value="Barstar-like"/>
    <property type="match status" value="1"/>
</dbReference>
<evidence type="ECO:0000313" key="3">
    <source>
        <dbReference type="EMBL" id="WAT20007.1"/>
    </source>
</evidence>
<dbReference type="CDD" id="cd05142">
    <property type="entry name" value="Barstar"/>
    <property type="match status" value="1"/>
</dbReference>
<evidence type="ECO:0000256" key="1">
    <source>
        <dbReference type="ARBA" id="ARBA00006845"/>
    </source>
</evidence>
<keyword evidence="4" id="KW-1185">Reference proteome</keyword>
<accession>A0ABY7HWZ1</accession>
<name>A0ABY7HWZ1_9BACI</name>
<gene>
    <name evidence="3" type="ORF">O0R52_13545</name>
</gene>
<comment type="similarity">
    <text evidence="1">Belongs to the barstar family.</text>
</comment>
<sequence length="118" mass="13769">MEDIVFNEKIFVDGKDFENKEGLHDALKDKLDFPDYYGENLDALWDCLTGWIDLPLTLIWRNFEFSKKFLGSYTDDVLEVLQEAQEGLEDEFKIIESRLFCEFEKSTLAALLGVQECN</sequence>